<comment type="caution">
    <text evidence="1">The sequence shown here is derived from an EMBL/GenBank/DDBJ whole genome shotgun (WGS) entry which is preliminary data.</text>
</comment>
<organism evidence="1 2">
    <name type="scientific">Inconstantimicrobium porci</name>
    <dbReference type="NCBI Taxonomy" id="2652291"/>
    <lineage>
        <taxon>Bacteria</taxon>
        <taxon>Bacillati</taxon>
        <taxon>Bacillota</taxon>
        <taxon>Clostridia</taxon>
        <taxon>Eubacteriales</taxon>
        <taxon>Clostridiaceae</taxon>
        <taxon>Inconstantimicrobium</taxon>
    </lineage>
</organism>
<dbReference type="AlphaFoldDB" id="A0A7X2MZH6"/>
<protein>
    <submittedName>
        <fullName evidence="1">Uncharacterized protein</fullName>
    </submittedName>
</protein>
<evidence type="ECO:0000313" key="1">
    <source>
        <dbReference type="EMBL" id="MSR91924.1"/>
    </source>
</evidence>
<dbReference type="Proteomes" id="UP000460287">
    <property type="component" value="Unassembled WGS sequence"/>
</dbReference>
<accession>A0A7X2MZH6</accession>
<keyword evidence="2" id="KW-1185">Reference proteome</keyword>
<name>A0A7X2MZH6_9CLOT</name>
<sequence length="85" mass="9925">MENLIEDNSIFDITNFESAGFKGIYLDADYRLSTGDMCYLPLEKQLIFSINNYKDTSDIESHLGEIDKYKDEFCVVMVMQYILMD</sequence>
<reference evidence="1 2" key="1">
    <citation type="submission" date="2019-08" db="EMBL/GenBank/DDBJ databases">
        <title>In-depth cultivation of the pig gut microbiome towards novel bacterial diversity and tailored functional studies.</title>
        <authorList>
            <person name="Wylensek D."/>
            <person name="Hitch T.C.A."/>
            <person name="Clavel T."/>
        </authorList>
    </citation>
    <scope>NUCLEOTIDE SEQUENCE [LARGE SCALE GENOMIC DNA]</scope>
    <source>
        <strain evidence="1 2">WCA-383-APC-5B</strain>
    </source>
</reference>
<gene>
    <name evidence="1" type="ORF">FYJ33_11050</name>
</gene>
<evidence type="ECO:0000313" key="2">
    <source>
        <dbReference type="Proteomes" id="UP000460287"/>
    </source>
</evidence>
<dbReference type="RefSeq" id="WP_154531824.1">
    <property type="nucleotide sequence ID" value="NZ_VULX01000018.1"/>
</dbReference>
<dbReference type="EMBL" id="VULX01000018">
    <property type="protein sequence ID" value="MSR91924.1"/>
    <property type="molecule type" value="Genomic_DNA"/>
</dbReference>
<proteinExistence type="predicted"/>